<evidence type="ECO:0000256" key="16">
    <source>
        <dbReference type="ARBA" id="ARBA00023145"/>
    </source>
</evidence>
<evidence type="ECO:0000256" key="3">
    <source>
        <dbReference type="ARBA" id="ARBA00004555"/>
    </source>
</evidence>
<dbReference type="GO" id="GO:0070573">
    <property type="term" value="F:metallodipeptidase activity"/>
    <property type="evidence" value="ECO:0007669"/>
    <property type="project" value="InterPro"/>
</dbReference>
<evidence type="ECO:0000256" key="20">
    <source>
        <dbReference type="ARBA" id="ARBA00033328"/>
    </source>
</evidence>
<dbReference type="GO" id="GO:0046872">
    <property type="term" value="F:metal ion binding"/>
    <property type="evidence" value="ECO:0007669"/>
    <property type="project" value="UniProtKB-KW"/>
</dbReference>
<dbReference type="RefSeq" id="WP_348264955.1">
    <property type="nucleotide sequence ID" value="NZ_CP121196.1"/>
</dbReference>
<dbReference type="GO" id="GO:0004180">
    <property type="term" value="F:carboxypeptidase activity"/>
    <property type="evidence" value="ECO:0007669"/>
    <property type="project" value="UniProtKB-KW"/>
</dbReference>
<accession>A0AAU7DR07</accession>
<keyword evidence="15" id="KW-0482">Metalloprotease</keyword>
<comment type="subunit">
    <text evidence="19">Homodimer. The monomeric form is inactive while the homodimer is active.</text>
</comment>
<dbReference type="PANTHER" id="PTHR12053">
    <property type="entry name" value="PROTEASE FAMILY M28 PLASMA GLUTAMATE CARBOXYPEPTIDASE-RELATED"/>
    <property type="match status" value="1"/>
</dbReference>
<dbReference type="GO" id="GO:0005764">
    <property type="term" value="C:lysosome"/>
    <property type="evidence" value="ECO:0007669"/>
    <property type="project" value="UniProtKB-SubCell"/>
</dbReference>
<feature type="signal peptide" evidence="22">
    <location>
        <begin position="1"/>
        <end position="20"/>
    </location>
</feature>
<keyword evidence="18" id="KW-0458">Lysosome</keyword>
<keyword evidence="12" id="KW-0256">Endoplasmic reticulum</keyword>
<feature type="region of interest" description="Disordered" evidence="21">
    <location>
        <begin position="557"/>
        <end position="578"/>
    </location>
</feature>
<keyword evidence="10 22" id="KW-0732">Signal</keyword>
<evidence type="ECO:0000256" key="15">
    <source>
        <dbReference type="ARBA" id="ARBA00023049"/>
    </source>
</evidence>
<keyword evidence="13" id="KW-0862">Zinc</keyword>
<feature type="chain" id="PRO_5043571299" description="Carboxypeptidase Q" evidence="22">
    <location>
        <begin position="21"/>
        <end position="578"/>
    </location>
</feature>
<keyword evidence="8" id="KW-0645">Protease</keyword>
<dbReference type="Gene3D" id="3.40.630.10">
    <property type="entry name" value="Zn peptidases"/>
    <property type="match status" value="1"/>
</dbReference>
<feature type="domain" description="Peptidase M28" evidence="23">
    <location>
        <begin position="321"/>
        <end position="538"/>
    </location>
</feature>
<keyword evidence="7" id="KW-0121">Carboxypeptidase</keyword>
<dbReference type="InterPro" id="IPR007484">
    <property type="entry name" value="Peptidase_M28"/>
</dbReference>
<organism evidence="24">
    <name type="scientific">Telmatobacter sp. DSM 110680</name>
    <dbReference type="NCBI Taxonomy" id="3036704"/>
    <lineage>
        <taxon>Bacteria</taxon>
        <taxon>Pseudomonadati</taxon>
        <taxon>Acidobacteriota</taxon>
        <taxon>Terriglobia</taxon>
        <taxon>Terriglobales</taxon>
        <taxon>Acidobacteriaceae</taxon>
        <taxon>Telmatobacter</taxon>
    </lineage>
</organism>
<proteinExistence type="predicted"/>
<dbReference type="GO" id="GO:0005576">
    <property type="term" value="C:extracellular region"/>
    <property type="evidence" value="ECO:0007669"/>
    <property type="project" value="UniProtKB-SubCell"/>
</dbReference>
<sequence>MKTHPSLLLQVCLGISVLFAAGAKPTQSQSTQASAAQPAHESLDLATISRIRDEGLVHSHIMEYASGLFDGIGPRLTGSPEFERAAQWSIDQLRRMGTSNPHEESWGEFGMGWTQVGTSVLMTAPSTATILAQATPWSPATQGEVTGDVIAVPEIENEAGFNKWKGKLAGKIILYGKVPSINPDPTNPLEHYDAAKLEHFASYPLNGDQEDSFVLPNDPPFWEKVFAQMAFKEKVAKFFADEHASTVLVPGGFRGVIHDDTGSSMGWFVYRLEHKQAIPSAVIASEAFLRMNRLVSHDVPVKVKVNIDTHFSGDHVDGHDVIADIPGTDPSLKDQVVMVGGHLDSWIAGTGATDDGAGTIIALEAMRILKSLNIQPRRTIRIGLWGGEEQGIFGSSGYIRNHYGSLSYTKKAEEQAVPEFLRTQTGPVAVKPDHARFDVYFNADNGTGRFLGIYSEGNAQAARVFEQWAAPVKDLGFTTISMRNTGSTDHVPFDQVGLPGFQFIQDPRDYDSVTHHSNQDTYERMSEPDLKQAATIMAIFVYNAAQRDAMMPRLPMPNPPLDEERAKPLEGIYTTAPK</sequence>
<dbReference type="GO" id="GO:0006508">
    <property type="term" value="P:proteolysis"/>
    <property type="evidence" value="ECO:0007669"/>
    <property type="project" value="UniProtKB-KW"/>
</dbReference>
<name>A0AAU7DR07_9BACT</name>
<evidence type="ECO:0000256" key="11">
    <source>
        <dbReference type="ARBA" id="ARBA00022801"/>
    </source>
</evidence>
<dbReference type="PANTHER" id="PTHR12053:SF3">
    <property type="entry name" value="CARBOXYPEPTIDASE Q"/>
    <property type="match status" value="1"/>
</dbReference>
<keyword evidence="6" id="KW-0964">Secreted</keyword>
<evidence type="ECO:0000256" key="7">
    <source>
        <dbReference type="ARBA" id="ARBA00022645"/>
    </source>
</evidence>
<dbReference type="Pfam" id="PF04389">
    <property type="entry name" value="Peptidase_M28"/>
    <property type="match status" value="1"/>
</dbReference>
<evidence type="ECO:0000256" key="6">
    <source>
        <dbReference type="ARBA" id="ARBA00022525"/>
    </source>
</evidence>
<dbReference type="EMBL" id="CP121196">
    <property type="protein sequence ID" value="XBH19734.1"/>
    <property type="molecule type" value="Genomic_DNA"/>
</dbReference>
<dbReference type="SUPFAM" id="SSF53187">
    <property type="entry name" value="Zn-dependent exopeptidases"/>
    <property type="match status" value="1"/>
</dbReference>
<keyword evidence="11" id="KW-0378">Hydrolase</keyword>
<keyword evidence="16" id="KW-0865">Zymogen</keyword>
<evidence type="ECO:0000256" key="9">
    <source>
        <dbReference type="ARBA" id="ARBA00022723"/>
    </source>
</evidence>
<evidence type="ECO:0000256" key="5">
    <source>
        <dbReference type="ARBA" id="ARBA00014116"/>
    </source>
</evidence>
<comment type="subcellular location">
    <subcellularLocation>
        <location evidence="1">Endoplasmic reticulum</location>
    </subcellularLocation>
    <subcellularLocation>
        <location evidence="3">Golgi apparatus</location>
    </subcellularLocation>
    <subcellularLocation>
        <location evidence="2">Lysosome</location>
    </subcellularLocation>
    <subcellularLocation>
        <location evidence="4">Secreted</location>
    </subcellularLocation>
</comment>
<evidence type="ECO:0000256" key="19">
    <source>
        <dbReference type="ARBA" id="ARBA00025833"/>
    </source>
</evidence>
<dbReference type="InterPro" id="IPR039866">
    <property type="entry name" value="CPQ"/>
</dbReference>
<protein>
    <recommendedName>
        <fullName evidence="5">Carboxypeptidase Q</fullName>
    </recommendedName>
    <alternativeName>
        <fullName evidence="20">Plasma glutamate carboxypeptidase</fullName>
    </alternativeName>
</protein>
<evidence type="ECO:0000256" key="13">
    <source>
        <dbReference type="ARBA" id="ARBA00022833"/>
    </source>
</evidence>
<evidence type="ECO:0000313" key="24">
    <source>
        <dbReference type="EMBL" id="XBH19734.1"/>
    </source>
</evidence>
<evidence type="ECO:0000256" key="10">
    <source>
        <dbReference type="ARBA" id="ARBA00022729"/>
    </source>
</evidence>
<evidence type="ECO:0000256" key="17">
    <source>
        <dbReference type="ARBA" id="ARBA00023180"/>
    </source>
</evidence>
<evidence type="ECO:0000256" key="21">
    <source>
        <dbReference type="SAM" id="MobiDB-lite"/>
    </source>
</evidence>
<evidence type="ECO:0000259" key="23">
    <source>
        <dbReference type="Pfam" id="PF04389"/>
    </source>
</evidence>
<dbReference type="Gene3D" id="3.50.30.30">
    <property type="match status" value="1"/>
</dbReference>
<evidence type="ECO:0000256" key="12">
    <source>
        <dbReference type="ARBA" id="ARBA00022824"/>
    </source>
</evidence>
<gene>
    <name evidence="24" type="ORF">P8935_10555</name>
</gene>
<keyword evidence="17" id="KW-0325">Glycoprotein</keyword>
<evidence type="ECO:0000256" key="2">
    <source>
        <dbReference type="ARBA" id="ARBA00004371"/>
    </source>
</evidence>
<evidence type="ECO:0000256" key="1">
    <source>
        <dbReference type="ARBA" id="ARBA00004240"/>
    </source>
</evidence>
<evidence type="ECO:0000256" key="14">
    <source>
        <dbReference type="ARBA" id="ARBA00023034"/>
    </source>
</evidence>
<dbReference type="AlphaFoldDB" id="A0AAU7DR07"/>
<evidence type="ECO:0000256" key="8">
    <source>
        <dbReference type="ARBA" id="ARBA00022670"/>
    </source>
</evidence>
<reference evidence="24" key="1">
    <citation type="submission" date="2023-03" db="EMBL/GenBank/DDBJ databases">
        <title>Edaphobacter sp.</title>
        <authorList>
            <person name="Huber K.J."/>
            <person name="Papendorf J."/>
            <person name="Pilke C."/>
            <person name="Bunk B."/>
            <person name="Sproeer C."/>
            <person name="Pester M."/>
        </authorList>
    </citation>
    <scope>NUCLEOTIDE SEQUENCE</scope>
    <source>
        <strain evidence="24">DSM 110680</strain>
    </source>
</reference>
<keyword evidence="9" id="KW-0479">Metal-binding</keyword>
<evidence type="ECO:0000256" key="22">
    <source>
        <dbReference type="SAM" id="SignalP"/>
    </source>
</evidence>
<evidence type="ECO:0000256" key="18">
    <source>
        <dbReference type="ARBA" id="ARBA00023228"/>
    </source>
</evidence>
<evidence type="ECO:0000256" key="4">
    <source>
        <dbReference type="ARBA" id="ARBA00004613"/>
    </source>
</evidence>
<keyword evidence="14" id="KW-0333">Golgi apparatus</keyword>